<dbReference type="Pfam" id="PF18297">
    <property type="entry name" value="NFACT-R_2"/>
    <property type="match status" value="1"/>
</dbReference>
<feature type="domain" description="NFACT protein RNA binding" evidence="4">
    <location>
        <begin position="234"/>
        <end position="333"/>
    </location>
</feature>
<dbReference type="InterPro" id="IPR014729">
    <property type="entry name" value="Rossmann-like_a/b/a_fold"/>
</dbReference>
<evidence type="ECO:0000259" key="3">
    <source>
        <dbReference type="Pfam" id="PF02568"/>
    </source>
</evidence>
<dbReference type="InterPro" id="IPR059101">
    <property type="entry name" value="NFACT-R_2"/>
</dbReference>
<dbReference type="GO" id="GO:0005524">
    <property type="term" value="F:ATP binding"/>
    <property type="evidence" value="ECO:0007669"/>
    <property type="project" value="UniProtKB-KW"/>
</dbReference>
<name>A0A235BTR9_UNCW3</name>
<gene>
    <name evidence="5" type="ORF">CH330_05125</name>
</gene>
<dbReference type="AlphaFoldDB" id="A0A235BTR9"/>
<dbReference type="EMBL" id="NOZP01000090">
    <property type="protein sequence ID" value="OYD15616.1"/>
    <property type="molecule type" value="Genomic_DNA"/>
</dbReference>
<sequence length="340" mass="37689">MVSYRAVNKPIAVALLSGGLDSVLAIRLILDQGILVTGVNFSGGYLPVQHEGKDPAERAADQLGIPLVRLPIGQEFVEFVKAPRYGRGRNMNPCIDCHILMVKQAWEYGTKHKARFIITGEVLGQRPMSQNKQSLMLVAKRSGTEGSLLRPLSAKLLEPTVPEKTGLVNRKRLLDIRGRSRKRQIELARKYNVTEFAEPAGGCLLTDAGFARRIKEAFEHNESSVEMVELLRFGRHFRLPSGGKVIVGRNKTENLELQNRAPPGSILIDGTHLPGPVALLIPGRKRDRVMAARLCGRYSDRRNEPEVKLKISDIGKFQTRPSEIEVKPANPDESISLVIS</sequence>
<comment type="caution">
    <text evidence="5">The sequence shown here is derived from an EMBL/GenBank/DDBJ whole genome shotgun (WGS) entry which is preliminary data.</text>
</comment>
<organism evidence="5 6">
    <name type="scientific">candidate division WOR-3 bacterium JGI_Cruoil_03_51_56</name>
    <dbReference type="NCBI Taxonomy" id="1973747"/>
    <lineage>
        <taxon>Bacteria</taxon>
        <taxon>Bacteria division WOR-3</taxon>
    </lineage>
</organism>
<dbReference type="Gene3D" id="3.40.50.620">
    <property type="entry name" value="HUPs"/>
    <property type="match status" value="1"/>
</dbReference>
<protein>
    <submittedName>
        <fullName evidence="5">Uncharacterized protein</fullName>
    </submittedName>
</protein>
<keyword evidence="2" id="KW-0067">ATP-binding</keyword>
<dbReference type="PANTHER" id="PTHR11933">
    <property type="entry name" value="TRNA 5-METHYLAMINOMETHYL-2-THIOURIDYLATE -METHYLTRANSFERASE"/>
    <property type="match status" value="1"/>
</dbReference>
<dbReference type="Proteomes" id="UP000215559">
    <property type="component" value="Unassembled WGS sequence"/>
</dbReference>
<evidence type="ECO:0000256" key="2">
    <source>
        <dbReference type="ARBA" id="ARBA00022840"/>
    </source>
</evidence>
<feature type="domain" description="Thil AANH" evidence="3">
    <location>
        <begin position="12"/>
        <end position="152"/>
    </location>
</feature>
<reference evidence="5 6" key="1">
    <citation type="submission" date="2017-07" db="EMBL/GenBank/DDBJ databases">
        <title>Recovery of genomes from metagenomes via a dereplication, aggregation, and scoring strategy.</title>
        <authorList>
            <person name="Sieber C.M."/>
            <person name="Probst A.J."/>
            <person name="Sharrar A."/>
            <person name="Thomas B.C."/>
            <person name="Hess M."/>
            <person name="Tringe S.G."/>
            <person name="Banfield J.F."/>
        </authorList>
    </citation>
    <scope>NUCLEOTIDE SEQUENCE [LARGE SCALE GENOMIC DNA]</scope>
    <source>
        <strain evidence="5">JGI_Cruoil_03_51_56</strain>
    </source>
</reference>
<dbReference type="InterPro" id="IPR020536">
    <property type="entry name" value="ThiI_AANH"/>
</dbReference>
<proteinExistence type="predicted"/>
<evidence type="ECO:0000259" key="4">
    <source>
        <dbReference type="Pfam" id="PF18297"/>
    </source>
</evidence>
<evidence type="ECO:0000313" key="5">
    <source>
        <dbReference type="EMBL" id="OYD15616.1"/>
    </source>
</evidence>
<accession>A0A235BTR9</accession>
<evidence type="ECO:0000313" key="6">
    <source>
        <dbReference type="Proteomes" id="UP000215559"/>
    </source>
</evidence>
<dbReference type="GO" id="GO:0004810">
    <property type="term" value="F:CCA tRNA nucleotidyltransferase activity"/>
    <property type="evidence" value="ECO:0007669"/>
    <property type="project" value="InterPro"/>
</dbReference>
<dbReference type="SUPFAM" id="SSF52402">
    <property type="entry name" value="Adenine nucleotide alpha hydrolases-like"/>
    <property type="match status" value="1"/>
</dbReference>
<keyword evidence="1" id="KW-0547">Nucleotide-binding</keyword>
<evidence type="ECO:0000256" key="1">
    <source>
        <dbReference type="ARBA" id="ARBA00022741"/>
    </source>
</evidence>
<dbReference type="PANTHER" id="PTHR11933:SF6">
    <property type="entry name" value="THIL AANH DOMAIN-CONTAINING PROTEIN"/>
    <property type="match status" value="1"/>
</dbReference>
<dbReference type="Pfam" id="PF02568">
    <property type="entry name" value="ThiI"/>
    <property type="match status" value="1"/>
</dbReference>